<dbReference type="CDD" id="cd00165">
    <property type="entry name" value="S4"/>
    <property type="match status" value="1"/>
</dbReference>
<name>A0AAU8HU01_9FIRM</name>
<keyword evidence="1" id="KW-0694">RNA-binding</keyword>
<proteinExistence type="predicted"/>
<gene>
    <name evidence="2" type="ORF">PRVXH_000003</name>
</gene>
<sequence length="69" mass="7834">MEKIKITSDYIQLDQFLKYVNLVGSGGEAKILISEGRVKVNDAVEMRRGKKLRTNDIVSIDDEISYSIE</sequence>
<dbReference type="SUPFAM" id="SSF55174">
    <property type="entry name" value="Alpha-L RNA-binding motif"/>
    <property type="match status" value="1"/>
</dbReference>
<dbReference type="PROSITE" id="PS50889">
    <property type="entry name" value="S4"/>
    <property type="match status" value="1"/>
</dbReference>
<dbReference type="AlphaFoldDB" id="A0AAU8HU01"/>
<dbReference type="Pfam" id="PF13275">
    <property type="entry name" value="S4_2"/>
    <property type="match status" value="1"/>
</dbReference>
<organism evidence="2">
    <name type="scientific">Proteinivorax hydrogeniformans</name>
    <dbReference type="NCBI Taxonomy" id="1826727"/>
    <lineage>
        <taxon>Bacteria</taxon>
        <taxon>Bacillati</taxon>
        <taxon>Bacillota</taxon>
        <taxon>Clostridia</taxon>
        <taxon>Eubacteriales</taxon>
        <taxon>Proteinivoracaceae</taxon>
        <taxon>Proteinivorax</taxon>
    </lineage>
</organism>
<dbReference type="EMBL" id="CP159485">
    <property type="protein sequence ID" value="XCI28745.1"/>
    <property type="molecule type" value="Genomic_DNA"/>
</dbReference>
<accession>A0AAU8HU01</accession>
<dbReference type="GO" id="GO:0003723">
    <property type="term" value="F:RNA binding"/>
    <property type="evidence" value="ECO:0007669"/>
    <property type="project" value="UniProtKB-KW"/>
</dbReference>
<evidence type="ECO:0000256" key="1">
    <source>
        <dbReference type="PROSITE-ProRule" id="PRU00182"/>
    </source>
</evidence>
<dbReference type="Gene3D" id="3.10.290.10">
    <property type="entry name" value="RNA-binding S4 domain"/>
    <property type="match status" value="1"/>
</dbReference>
<dbReference type="InterPro" id="IPR036986">
    <property type="entry name" value="S4_RNA-bd_sf"/>
</dbReference>
<reference evidence="2" key="2">
    <citation type="submission" date="2024-06" db="EMBL/GenBank/DDBJ databases">
        <authorList>
            <person name="Petrova K.O."/>
            <person name="Toshchakov S.V."/>
            <person name="Boltjanskaja Y.V."/>
            <person name="Kevbrin V.V."/>
        </authorList>
    </citation>
    <scope>NUCLEOTIDE SEQUENCE</scope>
    <source>
        <strain evidence="2">Z-710</strain>
    </source>
</reference>
<evidence type="ECO:0000313" key="2">
    <source>
        <dbReference type="EMBL" id="XCI28745.1"/>
    </source>
</evidence>
<dbReference type="RefSeq" id="WP_353893297.1">
    <property type="nucleotide sequence ID" value="NZ_CP159485.1"/>
</dbReference>
<protein>
    <submittedName>
        <fullName evidence="2">RNA-binding S4 domain-containing protein</fullName>
    </submittedName>
</protein>
<reference evidence="2" key="1">
    <citation type="journal article" date="2018" name="Antonie Van Leeuwenhoek">
        <title>Proteinivorax hydrogeniformans sp. nov., an anaerobic, haloalkaliphilic bacterium fermenting proteinaceous compounds with high hydrogen production.</title>
        <authorList>
            <person name="Boltyanskaya Y."/>
            <person name="Detkova E."/>
            <person name="Pimenov N."/>
            <person name="Kevbrin V."/>
        </authorList>
    </citation>
    <scope>NUCLEOTIDE SEQUENCE</scope>
    <source>
        <strain evidence="2">Z-710</strain>
    </source>
</reference>